<dbReference type="AlphaFoldDB" id="F3PTF6"/>
<evidence type="ECO:0000313" key="2">
    <source>
        <dbReference type="Proteomes" id="UP000003416"/>
    </source>
</evidence>
<accession>F3PTF6</accession>
<keyword evidence="2" id="KW-1185">Reference proteome</keyword>
<organism evidence="1 2">
    <name type="scientific">Bacteroides fluxus YIT 12057</name>
    <dbReference type="NCBI Taxonomy" id="763034"/>
    <lineage>
        <taxon>Bacteria</taxon>
        <taxon>Pseudomonadati</taxon>
        <taxon>Bacteroidota</taxon>
        <taxon>Bacteroidia</taxon>
        <taxon>Bacteroidales</taxon>
        <taxon>Bacteroidaceae</taxon>
        <taxon>Bacteroides</taxon>
    </lineage>
</organism>
<dbReference type="EMBL" id="AFBN01000036">
    <property type="protein sequence ID" value="EGF56881.1"/>
    <property type="molecule type" value="Genomic_DNA"/>
</dbReference>
<dbReference type="HOGENOM" id="CLU_3265652_0_0_10"/>
<protein>
    <submittedName>
        <fullName evidence="1">Uncharacterized protein</fullName>
    </submittedName>
</protein>
<sequence length="41" mass="4571">MLEMKKSFFAVALCMVCAISAFIGLNTKKEMDDLLLMNIEG</sequence>
<name>F3PTF6_9BACE</name>
<gene>
    <name evidence="1" type="ORF">HMPREF9446_02024</name>
</gene>
<reference evidence="1 2" key="1">
    <citation type="submission" date="2011-02" db="EMBL/GenBank/DDBJ databases">
        <authorList>
            <person name="Weinstock G."/>
            <person name="Sodergren E."/>
            <person name="Clifton S."/>
            <person name="Fulton L."/>
            <person name="Fulton B."/>
            <person name="Courtney L."/>
            <person name="Fronick C."/>
            <person name="Harrison M."/>
            <person name="Strong C."/>
            <person name="Farmer C."/>
            <person name="Delahaunty K."/>
            <person name="Markovic C."/>
            <person name="Hall O."/>
            <person name="Minx P."/>
            <person name="Tomlinson C."/>
            <person name="Mitreva M."/>
            <person name="Hou S."/>
            <person name="Chen J."/>
            <person name="Wollam A."/>
            <person name="Pepin K.H."/>
            <person name="Johnson M."/>
            <person name="Bhonagiri V."/>
            <person name="Zhang X."/>
            <person name="Suruliraj S."/>
            <person name="Warren W."/>
            <person name="Chinwalla A."/>
            <person name="Mardis E.R."/>
            <person name="Wilson R.K."/>
        </authorList>
    </citation>
    <scope>NUCLEOTIDE SEQUENCE [LARGE SCALE GENOMIC DNA]</scope>
    <source>
        <strain evidence="1 2">YIT 12057</strain>
    </source>
</reference>
<comment type="caution">
    <text evidence="1">The sequence shown here is derived from an EMBL/GenBank/DDBJ whole genome shotgun (WGS) entry which is preliminary data.</text>
</comment>
<evidence type="ECO:0000313" key="1">
    <source>
        <dbReference type="EMBL" id="EGF56881.1"/>
    </source>
</evidence>
<dbReference type="Proteomes" id="UP000003416">
    <property type="component" value="Unassembled WGS sequence"/>
</dbReference>
<proteinExistence type="predicted"/>